<evidence type="ECO:0000256" key="1">
    <source>
        <dbReference type="SAM" id="MobiDB-lite"/>
    </source>
</evidence>
<sequence length="139" mass="15470">MVDAISLEVEERAAEKSPQPLMKHILIPSVTHSHQEDMNVNNCQISNLSDCKESGVNDPGREAVTKDKWKQKIFPHNMDNHGTRGTIPKALSKKRQHPYSRGSTSGPGTKKPKFYDFGLLGSTPDSSTAKTVIQSRRMQ</sequence>
<dbReference type="AlphaFoldDB" id="A0AAV3RV32"/>
<dbReference type="Proteomes" id="UP001454036">
    <property type="component" value="Unassembled WGS sequence"/>
</dbReference>
<dbReference type="EMBL" id="BAABME010011260">
    <property type="protein sequence ID" value="GAA0183491.1"/>
    <property type="molecule type" value="Genomic_DNA"/>
</dbReference>
<keyword evidence="3" id="KW-1185">Reference proteome</keyword>
<proteinExistence type="predicted"/>
<feature type="region of interest" description="Disordered" evidence="1">
    <location>
        <begin position="51"/>
        <end position="139"/>
    </location>
</feature>
<gene>
    <name evidence="2" type="ORF">LIER_30892</name>
</gene>
<organism evidence="2 3">
    <name type="scientific">Lithospermum erythrorhizon</name>
    <name type="common">Purple gromwell</name>
    <name type="synonym">Lithospermum officinale var. erythrorhizon</name>
    <dbReference type="NCBI Taxonomy" id="34254"/>
    <lineage>
        <taxon>Eukaryota</taxon>
        <taxon>Viridiplantae</taxon>
        <taxon>Streptophyta</taxon>
        <taxon>Embryophyta</taxon>
        <taxon>Tracheophyta</taxon>
        <taxon>Spermatophyta</taxon>
        <taxon>Magnoliopsida</taxon>
        <taxon>eudicotyledons</taxon>
        <taxon>Gunneridae</taxon>
        <taxon>Pentapetalae</taxon>
        <taxon>asterids</taxon>
        <taxon>lamiids</taxon>
        <taxon>Boraginales</taxon>
        <taxon>Boraginaceae</taxon>
        <taxon>Boraginoideae</taxon>
        <taxon>Lithospermeae</taxon>
        <taxon>Lithospermum</taxon>
    </lineage>
</organism>
<protein>
    <submittedName>
        <fullName evidence="2">Uncharacterized protein</fullName>
    </submittedName>
</protein>
<name>A0AAV3RV32_LITER</name>
<accession>A0AAV3RV32</accession>
<reference evidence="2 3" key="1">
    <citation type="submission" date="2024-01" db="EMBL/GenBank/DDBJ databases">
        <title>The complete chloroplast genome sequence of Lithospermum erythrorhizon: insights into the phylogenetic relationship among Boraginaceae species and the maternal lineages of purple gromwells.</title>
        <authorList>
            <person name="Okada T."/>
            <person name="Watanabe K."/>
        </authorList>
    </citation>
    <scope>NUCLEOTIDE SEQUENCE [LARGE SCALE GENOMIC DNA]</scope>
</reference>
<feature type="compositionally biased region" description="Polar residues" evidence="1">
    <location>
        <begin position="123"/>
        <end position="139"/>
    </location>
</feature>
<comment type="caution">
    <text evidence="2">The sequence shown here is derived from an EMBL/GenBank/DDBJ whole genome shotgun (WGS) entry which is preliminary data.</text>
</comment>
<feature type="compositionally biased region" description="Basic and acidic residues" evidence="1">
    <location>
        <begin position="51"/>
        <end position="70"/>
    </location>
</feature>
<evidence type="ECO:0000313" key="3">
    <source>
        <dbReference type="Proteomes" id="UP001454036"/>
    </source>
</evidence>
<evidence type="ECO:0000313" key="2">
    <source>
        <dbReference type="EMBL" id="GAA0183491.1"/>
    </source>
</evidence>